<dbReference type="PROSITE" id="PS50173">
    <property type="entry name" value="UMUC"/>
    <property type="match status" value="1"/>
</dbReference>
<keyword evidence="10 12" id="KW-0234">DNA repair</keyword>
<evidence type="ECO:0000256" key="6">
    <source>
        <dbReference type="ARBA" id="ARBA00022723"/>
    </source>
</evidence>
<dbReference type="SUPFAM" id="SSF100879">
    <property type="entry name" value="Lesion bypass DNA polymerase (Y-family), little finger domain"/>
    <property type="match status" value="1"/>
</dbReference>
<comment type="subunit">
    <text evidence="12">Monomer.</text>
</comment>
<dbReference type="EC" id="2.7.7.7" evidence="12"/>
<dbReference type="NCBIfam" id="NF002677">
    <property type="entry name" value="PRK02406.1"/>
    <property type="match status" value="1"/>
</dbReference>
<feature type="compositionally biased region" description="Polar residues" evidence="13">
    <location>
        <begin position="450"/>
        <end position="459"/>
    </location>
</feature>
<dbReference type="GO" id="GO:0006261">
    <property type="term" value="P:DNA-templated DNA replication"/>
    <property type="evidence" value="ECO:0007669"/>
    <property type="project" value="UniProtKB-UniRule"/>
</dbReference>
<organism evidence="15 16">
    <name type="scientific">Planomicrobium soli</name>
    <dbReference type="NCBI Taxonomy" id="1176648"/>
    <lineage>
        <taxon>Bacteria</taxon>
        <taxon>Bacillati</taxon>
        <taxon>Bacillota</taxon>
        <taxon>Bacilli</taxon>
        <taxon>Bacillales</taxon>
        <taxon>Caryophanaceae</taxon>
        <taxon>Planomicrobium</taxon>
    </lineage>
</organism>
<sequence length="469" mass="52502">MHPATTGRSNLSKNKREEPCAPLFFMYIRTGRMFSLFIERSSYGKLEENDDGAIPMASRVIFHIDMNSFYASVEQSHNPDLKGKAIAIAGNPQERRGIIVTCSYEARAHGIYTTMQVHEAKRKYPSLILLPPNFDRYRIASKAMFDILRSYTGLVEPVSIDEGYLDVTDLAVERHAVDIAREIQTRILSELDLPCSIGIAPNKFLAKTASDMKKPQGITILRKRDIGEKLWPLPVIEMHGVGESTASKLNGLAIKTIGDLALANPGLIKEKMGKNGVRLQARANGIDDRAVDPDSIYDTKSVGTSTTLPVDETEEENLRVIILSLCEKVANRLEAKELAGPTVTIQTRSSDWQNRTRSITLKNTVWKAEDINRTAWQLFTKHWNGEALRLVGVTVSNVADKGELTEQLSLFNFQEHAKEEPILDLMSKLESRFGKRVLVKGAKEAKLKRSTTGSETSFSKDFLDDHERK</sequence>
<comment type="subcellular location">
    <subcellularLocation>
        <location evidence="12">Cytoplasm</location>
    </subcellularLocation>
</comment>
<dbReference type="Pfam" id="PF00817">
    <property type="entry name" value="IMS"/>
    <property type="match status" value="1"/>
</dbReference>
<dbReference type="GO" id="GO:0003887">
    <property type="term" value="F:DNA-directed DNA polymerase activity"/>
    <property type="evidence" value="ECO:0007669"/>
    <property type="project" value="UniProtKB-UniRule"/>
</dbReference>
<dbReference type="GO" id="GO:0042276">
    <property type="term" value="P:error-prone translesion synthesis"/>
    <property type="evidence" value="ECO:0007669"/>
    <property type="project" value="TreeGrafter"/>
</dbReference>
<proteinExistence type="inferred from homology"/>
<dbReference type="AlphaFoldDB" id="A0A2P8H4I0"/>
<dbReference type="Proteomes" id="UP000242682">
    <property type="component" value="Unassembled WGS sequence"/>
</dbReference>
<dbReference type="PANTHER" id="PTHR11076">
    <property type="entry name" value="DNA REPAIR POLYMERASE UMUC / TRANSFERASE FAMILY MEMBER"/>
    <property type="match status" value="1"/>
</dbReference>
<evidence type="ECO:0000256" key="10">
    <source>
        <dbReference type="ARBA" id="ARBA00023204"/>
    </source>
</evidence>
<protein>
    <recommendedName>
        <fullName evidence="12">DNA polymerase IV</fullName>
        <shortName evidence="12">Pol IV</shortName>
        <ecNumber evidence="12">2.7.7.7</ecNumber>
    </recommendedName>
</protein>
<dbReference type="InterPro" id="IPR050116">
    <property type="entry name" value="DNA_polymerase-Y"/>
</dbReference>
<evidence type="ECO:0000256" key="7">
    <source>
        <dbReference type="ARBA" id="ARBA00022763"/>
    </source>
</evidence>
<comment type="function">
    <text evidence="12">Poorly processive, error-prone DNA polymerase involved in untargeted mutagenesis. Copies undamaged DNA at stalled replication forks, which arise in vivo from mismatched or misaligned primer ends. These misaligned primers can be extended by PolIV. Exhibits no 3'-5' exonuclease (proofreading) activity. May be involved in translesional synthesis, in conjunction with the beta clamp from PolIII.</text>
</comment>
<feature type="binding site" evidence="12">
    <location>
        <position position="65"/>
    </location>
    <ligand>
        <name>Mg(2+)</name>
        <dbReference type="ChEBI" id="CHEBI:18420"/>
    </ligand>
</feature>
<dbReference type="InterPro" id="IPR022880">
    <property type="entry name" value="DNApol_IV"/>
</dbReference>
<evidence type="ECO:0000256" key="11">
    <source>
        <dbReference type="ARBA" id="ARBA00049244"/>
    </source>
</evidence>
<keyword evidence="8 12" id="KW-0460">Magnesium</keyword>
<accession>A0A2P8H4I0</accession>
<evidence type="ECO:0000256" key="9">
    <source>
        <dbReference type="ARBA" id="ARBA00022932"/>
    </source>
</evidence>
<comment type="catalytic activity">
    <reaction evidence="11 12">
        <text>DNA(n) + a 2'-deoxyribonucleoside 5'-triphosphate = DNA(n+1) + diphosphate</text>
        <dbReference type="Rhea" id="RHEA:22508"/>
        <dbReference type="Rhea" id="RHEA-COMP:17339"/>
        <dbReference type="Rhea" id="RHEA-COMP:17340"/>
        <dbReference type="ChEBI" id="CHEBI:33019"/>
        <dbReference type="ChEBI" id="CHEBI:61560"/>
        <dbReference type="ChEBI" id="CHEBI:173112"/>
        <dbReference type="EC" id="2.7.7.7"/>
    </reaction>
</comment>
<gene>
    <name evidence="12" type="primary">dinB</name>
    <name evidence="15" type="ORF">B0H99_103237</name>
</gene>
<evidence type="ECO:0000259" key="14">
    <source>
        <dbReference type="PROSITE" id="PS50173"/>
    </source>
</evidence>
<dbReference type="Pfam" id="PF11798">
    <property type="entry name" value="IMS_HHH"/>
    <property type="match status" value="1"/>
</dbReference>
<dbReference type="GO" id="GO:0003684">
    <property type="term" value="F:damaged DNA binding"/>
    <property type="evidence" value="ECO:0007669"/>
    <property type="project" value="InterPro"/>
</dbReference>
<dbReference type="FunFam" id="3.30.1490.100:FF:000004">
    <property type="entry name" value="DNA polymerase IV"/>
    <property type="match status" value="1"/>
</dbReference>
<evidence type="ECO:0000256" key="4">
    <source>
        <dbReference type="ARBA" id="ARBA00022695"/>
    </source>
</evidence>
<dbReference type="InterPro" id="IPR036775">
    <property type="entry name" value="DNA_pol_Y-fam_lit_finger_sf"/>
</dbReference>
<evidence type="ECO:0000256" key="13">
    <source>
        <dbReference type="SAM" id="MobiDB-lite"/>
    </source>
</evidence>
<dbReference type="Gene3D" id="3.30.70.270">
    <property type="match status" value="1"/>
</dbReference>
<evidence type="ECO:0000313" key="16">
    <source>
        <dbReference type="Proteomes" id="UP000242682"/>
    </source>
</evidence>
<feature type="region of interest" description="Disordered" evidence="13">
    <location>
        <begin position="448"/>
        <end position="469"/>
    </location>
</feature>
<dbReference type="GO" id="GO:0000287">
    <property type="term" value="F:magnesium ion binding"/>
    <property type="evidence" value="ECO:0007669"/>
    <property type="project" value="UniProtKB-UniRule"/>
</dbReference>
<evidence type="ECO:0000256" key="12">
    <source>
        <dbReference type="HAMAP-Rule" id="MF_01113"/>
    </source>
</evidence>
<feature type="binding site" evidence="12">
    <location>
        <position position="161"/>
    </location>
    <ligand>
        <name>Mg(2+)</name>
        <dbReference type="ChEBI" id="CHEBI:18420"/>
    </ligand>
</feature>
<keyword evidence="12" id="KW-0238">DNA-binding</keyword>
<dbReference type="InterPro" id="IPR017961">
    <property type="entry name" value="DNA_pol_Y-fam_little_finger"/>
</dbReference>
<feature type="active site" evidence="12">
    <location>
        <position position="162"/>
    </location>
</feature>
<keyword evidence="4 12" id="KW-0548">Nucleotidyltransferase</keyword>
<keyword evidence="6 12" id="KW-0479">Metal-binding</keyword>
<dbReference type="InterPro" id="IPR043502">
    <property type="entry name" value="DNA/RNA_pol_sf"/>
</dbReference>
<comment type="similarity">
    <text evidence="1 12">Belongs to the DNA polymerase type-Y family.</text>
</comment>
<dbReference type="Gene3D" id="3.30.1490.100">
    <property type="entry name" value="DNA polymerase, Y-family, little finger domain"/>
    <property type="match status" value="1"/>
</dbReference>
<keyword evidence="12" id="KW-0963">Cytoplasm</keyword>
<dbReference type="CDD" id="cd03586">
    <property type="entry name" value="PolY_Pol_IV_kappa"/>
    <property type="match status" value="1"/>
</dbReference>
<dbReference type="Gene3D" id="1.10.150.20">
    <property type="entry name" value="5' to 3' exonuclease, C-terminal subdomain"/>
    <property type="match status" value="1"/>
</dbReference>
<keyword evidence="2 12" id="KW-0515">Mutator protein</keyword>
<dbReference type="GO" id="GO:0009432">
    <property type="term" value="P:SOS response"/>
    <property type="evidence" value="ECO:0007669"/>
    <property type="project" value="TreeGrafter"/>
</dbReference>
<dbReference type="PANTHER" id="PTHR11076:SF33">
    <property type="entry name" value="DNA POLYMERASE KAPPA"/>
    <property type="match status" value="1"/>
</dbReference>
<reference evidence="15 16" key="1">
    <citation type="submission" date="2018-03" db="EMBL/GenBank/DDBJ databases">
        <title>Genomic Encyclopedia of Type Strains, Phase III (KMG-III): the genomes of soil and plant-associated and newly described type strains.</title>
        <authorList>
            <person name="Whitman W."/>
        </authorList>
    </citation>
    <scope>NUCLEOTIDE SEQUENCE [LARGE SCALE GENOMIC DNA]</scope>
    <source>
        <strain evidence="15 16">CGMCC 1.12259</strain>
    </source>
</reference>
<dbReference type="Gene3D" id="3.40.1170.60">
    <property type="match status" value="1"/>
</dbReference>
<dbReference type="GO" id="GO:0005829">
    <property type="term" value="C:cytosol"/>
    <property type="evidence" value="ECO:0007669"/>
    <property type="project" value="TreeGrafter"/>
</dbReference>
<dbReference type="InterPro" id="IPR043128">
    <property type="entry name" value="Rev_trsase/Diguanyl_cyclase"/>
</dbReference>
<evidence type="ECO:0000256" key="5">
    <source>
        <dbReference type="ARBA" id="ARBA00022705"/>
    </source>
</evidence>
<keyword evidence="3 12" id="KW-0808">Transferase</keyword>
<dbReference type="HAMAP" id="MF_01113">
    <property type="entry name" value="DNApol_IV"/>
    <property type="match status" value="1"/>
</dbReference>
<feature type="site" description="Substrate discrimination" evidence="12">
    <location>
        <position position="70"/>
    </location>
</feature>
<keyword evidence="5 12" id="KW-0235">DNA replication</keyword>
<feature type="domain" description="UmuC" evidence="14">
    <location>
        <begin position="61"/>
        <end position="242"/>
    </location>
</feature>
<dbReference type="GO" id="GO:0006281">
    <property type="term" value="P:DNA repair"/>
    <property type="evidence" value="ECO:0007669"/>
    <property type="project" value="UniProtKB-UniRule"/>
</dbReference>
<dbReference type="InterPro" id="IPR001126">
    <property type="entry name" value="UmuC"/>
</dbReference>
<evidence type="ECO:0000256" key="3">
    <source>
        <dbReference type="ARBA" id="ARBA00022679"/>
    </source>
</evidence>
<comment type="caution">
    <text evidence="15">The sequence shown here is derived from an EMBL/GenBank/DDBJ whole genome shotgun (WGS) entry which is preliminary data.</text>
</comment>
<dbReference type="SUPFAM" id="SSF56672">
    <property type="entry name" value="DNA/RNA polymerases"/>
    <property type="match status" value="1"/>
</dbReference>
<evidence type="ECO:0000313" key="15">
    <source>
        <dbReference type="EMBL" id="PSL41103.1"/>
    </source>
</evidence>
<name>A0A2P8H4I0_9BACL</name>
<evidence type="ECO:0000256" key="2">
    <source>
        <dbReference type="ARBA" id="ARBA00022457"/>
    </source>
</evidence>
<comment type="cofactor">
    <cofactor evidence="12">
        <name>Mg(2+)</name>
        <dbReference type="ChEBI" id="CHEBI:18420"/>
    </cofactor>
    <text evidence="12">Binds 2 magnesium ions per subunit.</text>
</comment>
<dbReference type="NCBIfam" id="NF002492">
    <property type="entry name" value="PRK01810.1"/>
    <property type="match status" value="1"/>
</dbReference>
<keyword evidence="16" id="KW-1185">Reference proteome</keyword>
<evidence type="ECO:0000256" key="8">
    <source>
        <dbReference type="ARBA" id="ARBA00022842"/>
    </source>
</evidence>
<dbReference type="InterPro" id="IPR024728">
    <property type="entry name" value="PolY_HhH_motif"/>
</dbReference>
<keyword evidence="7 12" id="KW-0227">DNA damage</keyword>
<evidence type="ECO:0000256" key="1">
    <source>
        <dbReference type="ARBA" id="ARBA00010945"/>
    </source>
</evidence>
<dbReference type="Pfam" id="PF11799">
    <property type="entry name" value="IMS_C"/>
    <property type="match status" value="1"/>
</dbReference>
<keyword evidence="9 12" id="KW-0239">DNA-directed DNA polymerase</keyword>
<dbReference type="EMBL" id="PYAT01000003">
    <property type="protein sequence ID" value="PSL41103.1"/>
    <property type="molecule type" value="Genomic_DNA"/>
</dbReference>